<evidence type="ECO:0000313" key="1">
    <source>
        <dbReference type="EMBL" id="AAQ91775.1"/>
    </source>
</evidence>
<dbReference type="OrthoDB" id="28048at10239"/>
<evidence type="ECO:0000313" key="2">
    <source>
        <dbReference type="Proteomes" id="UP000202937"/>
    </source>
</evidence>
<sequence>MNIIAVQKSSLLYRTLYTHTNSTFRRLFNLNSLHCCIRSQYTTTHRTFLHCNKVHS</sequence>
<dbReference type="EMBL" id="AY327402">
    <property type="protein sequence ID" value="AAQ91775.1"/>
    <property type="molecule type" value="Genomic_DNA"/>
</dbReference>
<organismHost>
    <name type="scientific">Lepidoptera</name>
    <name type="common">moths &amp; butterflies</name>
    <dbReference type="NCBI Taxonomy" id="7088"/>
</organismHost>
<proteinExistence type="predicted"/>
<organism evidence="1 2">
    <name type="scientific">Choristoneura fumiferana defective polyhedrosis virus</name>
    <name type="common">Cfdef</name>
    <dbReference type="NCBI Taxonomy" id="74660"/>
    <lineage>
        <taxon>Viruses</taxon>
        <taxon>Viruses incertae sedis</taxon>
        <taxon>Naldaviricetes</taxon>
        <taxon>Lefavirales</taxon>
        <taxon>Baculoviridae</taxon>
        <taxon>Alphabaculovirus</taxon>
        <taxon>Alphabaculovirus alterchofumiferanae</taxon>
    </lineage>
</organism>
<dbReference type="RefSeq" id="NP_932753.1">
    <property type="nucleotide sequence ID" value="NC_005137.2"/>
</dbReference>
<reference evidence="1 2" key="5">
    <citation type="journal article" date="2005" name="J. Gen. Virol.">
        <title>Gene organization and sequencing of the Choristoneura fumiferana defective nucleopolyhedrovirus genome.</title>
        <authorList>
            <person name="Lauzon H.A."/>
            <person name="Jamieson P.B."/>
            <person name="Krell P.J."/>
            <person name="Arif B.M."/>
        </authorList>
    </citation>
    <scope>NUCLEOTIDE SEQUENCE [LARGE SCALE GENOMIC DNA]</scope>
</reference>
<name>Q6VTJ5_NPVCD</name>
<reference evidence="2" key="3">
    <citation type="journal article" date="1999" name="J. Gen. Virol.">
        <title>Molecular analysis of the p48 gene of Choristoneura fumiferana multicapsid nucleopolyhedroviruses CfMNPV and CfDEFNPV.</title>
        <authorList>
            <person name="Li X."/>
            <person name="Lauzon H.A."/>
            <person name="Sohi S.S."/>
            <person name="Palli S.R."/>
            <person name="Retnakaran A."/>
            <person name="Arif B.M."/>
        </authorList>
    </citation>
    <scope>NUCLEOTIDE SEQUENCE [LARGE SCALE GENOMIC DNA]</scope>
</reference>
<reference evidence="2" key="1">
    <citation type="journal article" date="1995" name="J. Gen. Virol.">
        <title>Characterization, sequencing and phylogeny of the ecdysteroid UDP-glucosyltransferase gene from two distinct nuclear polyhedrosis viruses isolated from Choristoneura fumiferana.</title>
        <authorList>
            <person name="Barrett J.W."/>
            <person name="Krell P.J."/>
            <person name="Arif B.M."/>
        </authorList>
    </citation>
    <scope>NUCLEOTIDE SEQUENCE [LARGE SCALE GENOMIC DNA]</scope>
</reference>
<dbReference type="GeneID" id="2943841"/>
<dbReference type="KEGG" id="vg:2943841"/>
<reference evidence="1 2" key="4">
    <citation type="journal article" date="2000" name="Virology">
        <title>Characterization of an overexpressed spindle protein during a baculovirus infection.</title>
        <authorList>
            <person name="Li X."/>
            <person name="Barrett J."/>
            <person name="Pang A."/>
            <person name="Klose R.J."/>
            <person name="Krell P.J."/>
            <person name="Arif B.M."/>
        </authorList>
    </citation>
    <scope>NUCLEOTIDE SEQUENCE [LARGE SCALE GENOMIC DNA]</scope>
</reference>
<keyword evidence="2" id="KW-1185">Reference proteome</keyword>
<dbReference type="Proteomes" id="UP000202937">
    <property type="component" value="Segment"/>
</dbReference>
<protein>
    <submittedName>
        <fullName evidence="1">Uncharacterized protein</fullName>
    </submittedName>
</protein>
<reference evidence="2" key="2">
    <citation type="journal article" date="1996" name="Virus Genes">
        <title>The putative LEF-1 proteins from two distinct Choristoneura fumiferana multiple nucleopolyhedroviruses share domain homology to eukaryotic primases.</title>
        <authorList>
            <person name="Barrett J.W."/>
            <person name="Lauzon H.A."/>
            <person name="Mercuri P.S."/>
            <person name="Krell P.J."/>
            <person name="Sohi S.S."/>
            <person name="Arif B.M."/>
        </authorList>
    </citation>
    <scope>NUCLEOTIDE SEQUENCE [LARGE SCALE GENOMIC DNA]</scope>
</reference>
<accession>Q6VTJ5</accession>